<accession>A0A1D8TSB3</accession>
<reference evidence="2" key="1">
    <citation type="submission" date="2016-10" db="EMBL/GenBank/DDBJ databases">
        <title>Comparative genomics uncovers the prolific and rare metabolic potential of the cyanobacterial genus Moorea.</title>
        <authorList>
            <person name="Leao T."/>
            <person name="Castelao G."/>
            <person name="Korobeynikov A."/>
            <person name="Monroe E.A."/>
            <person name="Podell S."/>
            <person name="Glukhov E."/>
            <person name="Allen E."/>
            <person name="Gerwick W.H."/>
            <person name="Gerwick L."/>
        </authorList>
    </citation>
    <scope>NUCLEOTIDE SEQUENCE [LARGE SCALE GENOMIC DNA]</scope>
    <source>
        <strain evidence="2">PAL-8-15-08-1</strain>
    </source>
</reference>
<dbReference type="AlphaFoldDB" id="A0A1D8TSB3"/>
<name>A0A1D8TSB3_9CYAN</name>
<evidence type="ECO:0000313" key="2">
    <source>
        <dbReference type="Proteomes" id="UP000177870"/>
    </source>
</evidence>
<proteinExistence type="predicted"/>
<organism evidence="1 2">
    <name type="scientific">Moorena producens PAL-8-15-08-1</name>
    <dbReference type="NCBI Taxonomy" id="1458985"/>
    <lineage>
        <taxon>Bacteria</taxon>
        <taxon>Bacillati</taxon>
        <taxon>Cyanobacteriota</taxon>
        <taxon>Cyanophyceae</taxon>
        <taxon>Coleofasciculales</taxon>
        <taxon>Coleofasciculaceae</taxon>
        <taxon>Moorena</taxon>
    </lineage>
</organism>
<sequence>MRNHLVHVKAPVGPPTLRCDPRAIYSPIGKRTGRDFERLIPPRIGGLGGQNHSYNQQRLNS</sequence>
<dbReference type="Proteomes" id="UP000177870">
    <property type="component" value="Chromosome"/>
</dbReference>
<protein>
    <submittedName>
        <fullName evidence="1">Uncharacterized protein</fullName>
    </submittedName>
</protein>
<gene>
    <name evidence="1" type="ORF">BJP34_14785</name>
</gene>
<dbReference type="KEGG" id="mpro:BJP34_14785"/>
<dbReference type="EMBL" id="CP017599">
    <property type="protein sequence ID" value="AOX00542.1"/>
    <property type="molecule type" value="Genomic_DNA"/>
</dbReference>
<evidence type="ECO:0000313" key="1">
    <source>
        <dbReference type="EMBL" id="AOX00542.1"/>
    </source>
</evidence>